<dbReference type="Proteomes" id="UP000001542">
    <property type="component" value="Unassembled WGS sequence"/>
</dbReference>
<keyword evidence="1" id="KW-0812">Transmembrane</keyword>
<dbReference type="InParanoid" id="A2G0C5"/>
<gene>
    <name evidence="2" type="ORF">TVAG_145080</name>
</gene>
<name>A2G0C5_TRIV3</name>
<feature type="transmembrane region" description="Helical" evidence="1">
    <location>
        <begin position="429"/>
        <end position="447"/>
    </location>
</feature>
<dbReference type="RefSeq" id="XP_001302330.1">
    <property type="nucleotide sequence ID" value="XM_001302329.1"/>
</dbReference>
<dbReference type="VEuPathDB" id="TrichDB:TVAGG3_0893630"/>
<keyword evidence="3" id="KW-1185">Reference proteome</keyword>
<dbReference type="AlphaFoldDB" id="A2G0C5"/>
<evidence type="ECO:0000313" key="2">
    <source>
        <dbReference type="EMBL" id="EAX89400.1"/>
    </source>
</evidence>
<reference evidence="2" key="1">
    <citation type="submission" date="2006-10" db="EMBL/GenBank/DDBJ databases">
        <authorList>
            <person name="Amadeo P."/>
            <person name="Zhao Q."/>
            <person name="Wortman J."/>
            <person name="Fraser-Liggett C."/>
            <person name="Carlton J."/>
        </authorList>
    </citation>
    <scope>NUCLEOTIDE SEQUENCE</scope>
    <source>
        <strain evidence="2">G3</strain>
    </source>
</reference>
<dbReference type="VEuPathDB" id="TrichDB:TVAG_145080"/>
<protein>
    <submittedName>
        <fullName evidence="2">Uncharacterized protein</fullName>
    </submittedName>
</protein>
<keyword evidence="1" id="KW-0472">Membrane</keyword>
<organism evidence="2 3">
    <name type="scientific">Trichomonas vaginalis (strain ATCC PRA-98 / G3)</name>
    <dbReference type="NCBI Taxonomy" id="412133"/>
    <lineage>
        <taxon>Eukaryota</taxon>
        <taxon>Metamonada</taxon>
        <taxon>Parabasalia</taxon>
        <taxon>Trichomonadida</taxon>
        <taxon>Trichomonadidae</taxon>
        <taxon>Trichomonas</taxon>
    </lineage>
</organism>
<reference evidence="2" key="2">
    <citation type="journal article" date="2007" name="Science">
        <title>Draft genome sequence of the sexually transmitted pathogen Trichomonas vaginalis.</title>
        <authorList>
            <person name="Carlton J.M."/>
            <person name="Hirt R.P."/>
            <person name="Silva J.C."/>
            <person name="Delcher A.L."/>
            <person name="Schatz M."/>
            <person name="Zhao Q."/>
            <person name="Wortman J.R."/>
            <person name="Bidwell S.L."/>
            <person name="Alsmark U.C.M."/>
            <person name="Besteiro S."/>
            <person name="Sicheritz-Ponten T."/>
            <person name="Noel C.J."/>
            <person name="Dacks J.B."/>
            <person name="Foster P.G."/>
            <person name="Simillion C."/>
            <person name="Van de Peer Y."/>
            <person name="Miranda-Saavedra D."/>
            <person name="Barton G.J."/>
            <person name="Westrop G.D."/>
            <person name="Mueller S."/>
            <person name="Dessi D."/>
            <person name="Fiori P.L."/>
            <person name="Ren Q."/>
            <person name="Paulsen I."/>
            <person name="Zhang H."/>
            <person name="Bastida-Corcuera F.D."/>
            <person name="Simoes-Barbosa A."/>
            <person name="Brown M.T."/>
            <person name="Hayes R.D."/>
            <person name="Mukherjee M."/>
            <person name="Okumura C.Y."/>
            <person name="Schneider R."/>
            <person name="Smith A.J."/>
            <person name="Vanacova S."/>
            <person name="Villalvazo M."/>
            <person name="Haas B.J."/>
            <person name="Pertea M."/>
            <person name="Feldblyum T.V."/>
            <person name="Utterback T.R."/>
            <person name="Shu C.L."/>
            <person name="Osoegawa K."/>
            <person name="de Jong P.J."/>
            <person name="Hrdy I."/>
            <person name="Horvathova L."/>
            <person name="Zubacova Z."/>
            <person name="Dolezal P."/>
            <person name="Malik S.B."/>
            <person name="Logsdon J.M. Jr."/>
            <person name="Henze K."/>
            <person name="Gupta A."/>
            <person name="Wang C.C."/>
            <person name="Dunne R.L."/>
            <person name="Upcroft J.A."/>
            <person name="Upcroft P."/>
            <person name="White O."/>
            <person name="Salzberg S.L."/>
            <person name="Tang P."/>
            <person name="Chiu C.-H."/>
            <person name="Lee Y.-S."/>
            <person name="Embley T.M."/>
            <person name="Coombs G.H."/>
            <person name="Mottram J.C."/>
            <person name="Tachezy J."/>
            <person name="Fraser-Liggett C.M."/>
            <person name="Johnson P.J."/>
        </authorList>
    </citation>
    <scope>NUCLEOTIDE SEQUENCE [LARGE SCALE GENOMIC DNA]</scope>
    <source>
        <strain evidence="2">G3</strain>
    </source>
</reference>
<dbReference type="KEGG" id="tva:4747070"/>
<evidence type="ECO:0000313" key="3">
    <source>
        <dbReference type="Proteomes" id="UP000001542"/>
    </source>
</evidence>
<dbReference type="EMBL" id="DS114204">
    <property type="protein sequence ID" value="EAX89400.1"/>
    <property type="molecule type" value="Genomic_DNA"/>
</dbReference>
<evidence type="ECO:0000256" key="1">
    <source>
        <dbReference type="SAM" id="Phobius"/>
    </source>
</evidence>
<proteinExistence type="predicted"/>
<sequence>MSYGPSAYELVEFRQKIKGGSSSFDEVILNFHFSYFWNRGDPELLDYIIKNAKLVFNSALFLRDTEKKVILICKALLTTNRISIYPVFMTRSNFFNFYVNFAQKLKKQSKLTQDAYFEILRIITQNATVLFPSFKTKEYIDVLVSNLDIVPCYDFLTLLGTGGKESSFLKNINFLDMIVDKIVENSNASYHAQNIIIKSFDSSLYSYIINSLMLDNKFAQIIDNSIQSPNPDTFEFLRLIIEEAEYHFGISNWKRTIHLVDYRLSDFIKIFTSQEQFTKISKSVCSLTLVVLKYTKRRTADIDSIFYKLCTDFFKYKCNTFLHNTFLKFVRDYKSYKLLDDEMLKSSHLFEMIIQAFETFDKQSCSYWGQLYEIAKLVNPYFKSNDQKTVEEWKKIINYIGQANKIMNSNYGGRIPFVIRIQRRGLETIIAFGLICLVVVILIYLLVPSSR</sequence>
<accession>A2G0C5</accession>
<keyword evidence="1" id="KW-1133">Transmembrane helix</keyword>